<keyword evidence="6" id="KW-1185">Reference proteome</keyword>
<accession>A0A4Y8PXP3</accession>
<dbReference type="InterPro" id="IPR012854">
    <property type="entry name" value="Cu_amine_oxidase-like_N"/>
</dbReference>
<dbReference type="PANTHER" id="PTHR39160">
    <property type="entry name" value="CELL WALL-BINDING PROTEIN YOCH"/>
    <property type="match status" value="1"/>
</dbReference>
<dbReference type="Gene3D" id="3.30.457.10">
    <property type="entry name" value="Copper amine oxidase-like, N-terminal domain"/>
    <property type="match status" value="1"/>
</dbReference>
<feature type="chain" id="PRO_5038861022" description="3D (Asp-Asp-Asp) domain-containing protein" evidence="2">
    <location>
        <begin position="21"/>
        <end position="265"/>
    </location>
</feature>
<dbReference type="EMBL" id="MYFO01000022">
    <property type="protein sequence ID" value="TFE85944.1"/>
    <property type="molecule type" value="Genomic_DNA"/>
</dbReference>
<dbReference type="InterPro" id="IPR010611">
    <property type="entry name" value="3D_dom"/>
</dbReference>
<dbReference type="GO" id="GO:0004553">
    <property type="term" value="F:hydrolase activity, hydrolyzing O-glycosyl compounds"/>
    <property type="evidence" value="ECO:0007669"/>
    <property type="project" value="InterPro"/>
</dbReference>
<feature type="domain" description="3D" evidence="3">
    <location>
        <begin position="194"/>
        <end position="262"/>
    </location>
</feature>
<evidence type="ECO:0000256" key="1">
    <source>
        <dbReference type="ARBA" id="ARBA00022729"/>
    </source>
</evidence>
<gene>
    <name evidence="5" type="ORF">B5M42_16220</name>
</gene>
<feature type="domain" description="Copper amine oxidase-like N-terminal" evidence="4">
    <location>
        <begin position="40"/>
        <end position="147"/>
    </location>
</feature>
<organism evidence="5 6">
    <name type="scientific">Paenibacillus athensensis</name>
    <dbReference type="NCBI Taxonomy" id="1967502"/>
    <lineage>
        <taxon>Bacteria</taxon>
        <taxon>Bacillati</taxon>
        <taxon>Bacillota</taxon>
        <taxon>Bacilli</taxon>
        <taxon>Bacillales</taxon>
        <taxon>Paenibacillaceae</taxon>
        <taxon>Paenibacillus</taxon>
    </lineage>
</organism>
<dbReference type="InterPro" id="IPR036908">
    <property type="entry name" value="RlpA-like_sf"/>
</dbReference>
<dbReference type="InterPro" id="IPR036582">
    <property type="entry name" value="Mao_N_sf"/>
</dbReference>
<proteinExistence type="predicted"/>
<dbReference type="InterPro" id="IPR051933">
    <property type="entry name" value="Resuscitation_pf_RpfB"/>
</dbReference>
<evidence type="ECO:0008006" key="7">
    <source>
        <dbReference type="Google" id="ProtNLM"/>
    </source>
</evidence>
<dbReference type="CDD" id="cd14667">
    <property type="entry name" value="3D_containing_proteins"/>
    <property type="match status" value="1"/>
</dbReference>
<evidence type="ECO:0000259" key="4">
    <source>
        <dbReference type="Pfam" id="PF07833"/>
    </source>
</evidence>
<keyword evidence="1 2" id="KW-0732">Signal</keyword>
<reference evidence="5 6" key="1">
    <citation type="submission" date="2017-03" db="EMBL/GenBank/DDBJ databases">
        <title>Isolation of Levoglucosan Utilizing Bacteria.</title>
        <authorList>
            <person name="Arya A.S."/>
        </authorList>
    </citation>
    <scope>NUCLEOTIDE SEQUENCE [LARGE SCALE GENOMIC DNA]</scope>
    <source>
        <strain evidence="5 6">MEC069</strain>
    </source>
</reference>
<dbReference type="Gene3D" id="2.40.40.10">
    <property type="entry name" value="RlpA-like domain"/>
    <property type="match status" value="1"/>
</dbReference>
<dbReference type="Pfam" id="PF06725">
    <property type="entry name" value="3D"/>
    <property type="match status" value="1"/>
</dbReference>
<evidence type="ECO:0000259" key="3">
    <source>
        <dbReference type="Pfam" id="PF06725"/>
    </source>
</evidence>
<dbReference type="InterPro" id="IPR059180">
    <property type="entry name" value="3D_YorM"/>
</dbReference>
<dbReference type="SUPFAM" id="SSF50685">
    <property type="entry name" value="Barwin-like endoglucanases"/>
    <property type="match status" value="1"/>
</dbReference>
<dbReference type="RefSeq" id="WP_134754673.1">
    <property type="nucleotide sequence ID" value="NZ_MYFO02000006.1"/>
</dbReference>
<comment type="caution">
    <text evidence="5">The sequence shown here is derived from an EMBL/GenBank/DDBJ whole genome shotgun (WGS) entry which is preliminary data.</text>
</comment>
<dbReference type="SUPFAM" id="SSF55383">
    <property type="entry name" value="Copper amine oxidase, domain N"/>
    <property type="match status" value="1"/>
</dbReference>
<evidence type="ECO:0000313" key="6">
    <source>
        <dbReference type="Proteomes" id="UP000298246"/>
    </source>
</evidence>
<dbReference type="AlphaFoldDB" id="A0A4Y8PXP3"/>
<dbReference type="OrthoDB" id="9798935at2"/>
<dbReference type="Proteomes" id="UP000298246">
    <property type="component" value="Unassembled WGS sequence"/>
</dbReference>
<dbReference type="PANTHER" id="PTHR39160:SF4">
    <property type="entry name" value="RESUSCITATION-PROMOTING FACTOR RPFB"/>
    <property type="match status" value="1"/>
</dbReference>
<evidence type="ECO:0000313" key="5">
    <source>
        <dbReference type="EMBL" id="TFE85944.1"/>
    </source>
</evidence>
<dbReference type="GO" id="GO:0009254">
    <property type="term" value="P:peptidoglycan turnover"/>
    <property type="evidence" value="ECO:0007669"/>
    <property type="project" value="InterPro"/>
</dbReference>
<sequence>MNTWMRRGLSGLLVSCSVMAAGWLAPPAAHAAEAQAVKVQVNDQLIAFPDAQPFLDQNQSTQVPVRFVTERLGYKLDWSKVGEQVQVTLQNTRHTIVLTSGRSTAMIDNEPVTMTTTAEFKNGRVFVPLRFISEAADVQVHWESASRLALVSSDGKQHAPDYELFEATAYSADPAENGGYSAYDYMGNPLALGTVAVDPNVIPLGSKLYIEGYNFAGLPAGGMYAYATDIGGAVKGNHLDIYVPGTAASLRAFGIQKVKVYRISE</sequence>
<dbReference type="Pfam" id="PF07833">
    <property type="entry name" value="Cu_amine_oxidN1"/>
    <property type="match status" value="1"/>
</dbReference>
<evidence type="ECO:0000256" key="2">
    <source>
        <dbReference type="SAM" id="SignalP"/>
    </source>
</evidence>
<name>A0A4Y8PXP3_9BACL</name>
<feature type="signal peptide" evidence="2">
    <location>
        <begin position="1"/>
        <end position="20"/>
    </location>
</feature>
<dbReference type="GO" id="GO:0019867">
    <property type="term" value="C:outer membrane"/>
    <property type="evidence" value="ECO:0007669"/>
    <property type="project" value="InterPro"/>
</dbReference>
<protein>
    <recommendedName>
        <fullName evidence="7">3D (Asp-Asp-Asp) domain-containing protein</fullName>
    </recommendedName>
</protein>